<dbReference type="Gene3D" id="3.40.190.10">
    <property type="entry name" value="Periplasmic binding protein-like II"/>
    <property type="match status" value="2"/>
</dbReference>
<dbReference type="InterPro" id="IPR000847">
    <property type="entry name" value="LysR_HTH_N"/>
</dbReference>
<dbReference type="PANTHER" id="PTHR30346">
    <property type="entry name" value="TRANSCRIPTIONAL DUAL REGULATOR HCAR-RELATED"/>
    <property type="match status" value="1"/>
</dbReference>
<dbReference type="EMBL" id="JBHTMP010000023">
    <property type="protein sequence ID" value="MFD1322712.1"/>
    <property type="molecule type" value="Genomic_DNA"/>
</dbReference>
<dbReference type="InterPro" id="IPR005119">
    <property type="entry name" value="LysR_subst-bd"/>
</dbReference>
<evidence type="ECO:0000313" key="6">
    <source>
        <dbReference type="EMBL" id="MFD1322712.1"/>
    </source>
</evidence>
<dbReference type="PANTHER" id="PTHR30346:SF29">
    <property type="entry name" value="LYSR SUBSTRATE-BINDING"/>
    <property type="match status" value="1"/>
</dbReference>
<evidence type="ECO:0000256" key="3">
    <source>
        <dbReference type="ARBA" id="ARBA00023125"/>
    </source>
</evidence>
<evidence type="ECO:0000313" key="7">
    <source>
        <dbReference type="Proteomes" id="UP001597260"/>
    </source>
</evidence>
<dbReference type="CDD" id="cd05466">
    <property type="entry name" value="PBP2_LTTR_substrate"/>
    <property type="match status" value="1"/>
</dbReference>
<dbReference type="InterPro" id="IPR036390">
    <property type="entry name" value="WH_DNA-bd_sf"/>
</dbReference>
<dbReference type="InterPro" id="IPR036388">
    <property type="entry name" value="WH-like_DNA-bd_sf"/>
</dbReference>
<dbReference type="Pfam" id="PF00126">
    <property type="entry name" value="HTH_1"/>
    <property type="match status" value="1"/>
</dbReference>
<comment type="similarity">
    <text evidence="1">Belongs to the LysR transcriptional regulatory family.</text>
</comment>
<keyword evidence="3" id="KW-0238">DNA-binding</keyword>
<dbReference type="Proteomes" id="UP001597260">
    <property type="component" value="Unassembled WGS sequence"/>
</dbReference>
<dbReference type="Gene3D" id="1.10.10.10">
    <property type="entry name" value="Winged helix-like DNA-binding domain superfamily/Winged helix DNA-binding domain"/>
    <property type="match status" value="1"/>
</dbReference>
<keyword evidence="4" id="KW-0804">Transcription</keyword>
<dbReference type="SUPFAM" id="SSF46785">
    <property type="entry name" value="Winged helix' DNA-binding domain"/>
    <property type="match status" value="1"/>
</dbReference>
<feature type="domain" description="HTH lysR-type" evidence="5">
    <location>
        <begin position="12"/>
        <end position="68"/>
    </location>
</feature>
<reference evidence="7" key="1">
    <citation type="journal article" date="2019" name="Int. J. Syst. Evol. Microbiol.">
        <title>The Global Catalogue of Microorganisms (GCM) 10K type strain sequencing project: providing services to taxonomists for standard genome sequencing and annotation.</title>
        <authorList>
            <consortium name="The Broad Institute Genomics Platform"/>
            <consortium name="The Broad Institute Genome Sequencing Center for Infectious Disease"/>
            <person name="Wu L."/>
            <person name="Ma J."/>
        </authorList>
    </citation>
    <scope>NUCLEOTIDE SEQUENCE [LARGE SCALE GENOMIC DNA]</scope>
    <source>
        <strain evidence="7">JCM 31037</strain>
    </source>
</reference>
<evidence type="ECO:0000259" key="5">
    <source>
        <dbReference type="PROSITE" id="PS50931"/>
    </source>
</evidence>
<name>A0ABW3YH10_9ACTN</name>
<comment type="caution">
    <text evidence="6">The sequence shown here is derived from an EMBL/GenBank/DDBJ whole genome shotgun (WGS) entry which is preliminary data.</text>
</comment>
<dbReference type="SUPFAM" id="SSF53850">
    <property type="entry name" value="Periplasmic binding protein-like II"/>
    <property type="match status" value="1"/>
</dbReference>
<dbReference type="Pfam" id="PF03466">
    <property type="entry name" value="LysR_substrate"/>
    <property type="match status" value="1"/>
</dbReference>
<dbReference type="RefSeq" id="WP_377571866.1">
    <property type="nucleotide sequence ID" value="NZ_JBHTMP010000023.1"/>
</dbReference>
<evidence type="ECO:0000256" key="1">
    <source>
        <dbReference type="ARBA" id="ARBA00009437"/>
    </source>
</evidence>
<keyword evidence="2" id="KW-0805">Transcription regulation</keyword>
<evidence type="ECO:0000256" key="4">
    <source>
        <dbReference type="ARBA" id="ARBA00023163"/>
    </source>
</evidence>
<sequence length="303" mass="32531">MQRFDESELMGPTLRQLEILVAIADHGGFGAAADVLGMSQSSVSHSLSSLERTVQGELVHRVAPVRLTRLGEALLPHARATLAGARAFNIAAAAHRGADTAAPIALAVPPTAAHGLLPDLMVLWRERLPHVQVKIFEGFDEELGRWLEDGTVDAAVLIDPDPVPPGAVTLATDTFHAVVRRDHPLAGQNSIDLADLLDDPLLSSTAGCEPQVRRLHSLAGLRYQPAQRIREVTTLLSMVEAGLGVAAVPSLTANLLPEALTLVPLLPRLDRHLVLTGPTTRPWHPYVTAVRDVCENHTRSQQA</sequence>
<gene>
    <name evidence="6" type="ORF">ACFQ4H_16565</name>
</gene>
<keyword evidence="7" id="KW-1185">Reference proteome</keyword>
<dbReference type="PROSITE" id="PS50931">
    <property type="entry name" value="HTH_LYSR"/>
    <property type="match status" value="1"/>
</dbReference>
<accession>A0ABW3YH10</accession>
<protein>
    <submittedName>
        <fullName evidence="6">LysR family transcriptional regulator</fullName>
    </submittedName>
</protein>
<evidence type="ECO:0000256" key="2">
    <source>
        <dbReference type="ARBA" id="ARBA00023015"/>
    </source>
</evidence>
<proteinExistence type="inferred from homology"/>
<organism evidence="6 7">
    <name type="scientific">Micromonospora sonneratiae</name>
    <dbReference type="NCBI Taxonomy" id="1184706"/>
    <lineage>
        <taxon>Bacteria</taxon>
        <taxon>Bacillati</taxon>
        <taxon>Actinomycetota</taxon>
        <taxon>Actinomycetes</taxon>
        <taxon>Micromonosporales</taxon>
        <taxon>Micromonosporaceae</taxon>
        <taxon>Micromonospora</taxon>
    </lineage>
</organism>